<dbReference type="Proteomes" id="UP000006764">
    <property type="component" value="Chromosome"/>
</dbReference>
<dbReference type="STRING" id="391936.S7S_15385"/>
<protein>
    <submittedName>
        <fullName evidence="1">Lipoprotein</fullName>
    </submittedName>
</protein>
<reference evidence="1 2" key="1">
    <citation type="journal article" date="2012" name="J. Bacteriol.">
        <title>Genome sequence of an alkane-degrading bacterium, Alcanivorax pacificus type strain W11-5, isolated from deep sea sediment.</title>
        <authorList>
            <person name="Lai Q."/>
            <person name="Shao Z."/>
        </authorList>
    </citation>
    <scope>NUCLEOTIDE SEQUENCE [LARGE SCALE GENOMIC DNA]</scope>
    <source>
        <strain evidence="1 2">W11-5</strain>
    </source>
</reference>
<dbReference type="AlphaFoldDB" id="A0A0B4XMF0"/>
<keyword evidence="2" id="KW-1185">Reference proteome</keyword>
<dbReference type="SUPFAM" id="SSF50969">
    <property type="entry name" value="YVTN repeat-like/Quinoprotein amine dehydrogenase"/>
    <property type="match status" value="1"/>
</dbReference>
<evidence type="ECO:0000313" key="1">
    <source>
        <dbReference type="EMBL" id="AJD49489.1"/>
    </source>
</evidence>
<evidence type="ECO:0000313" key="2">
    <source>
        <dbReference type="Proteomes" id="UP000006764"/>
    </source>
</evidence>
<dbReference type="HOGENOM" id="CLU_046994_0_0_6"/>
<dbReference type="EMBL" id="CP004387">
    <property type="protein sequence ID" value="AJD49489.1"/>
    <property type="molecule type" value="Genomic_DNA"/>
</dbReference>
<keyword evidence="1" id="KW-0449">Lipoprotein</keyword>
<dbReference type="InterPro" id="IPR011044">
    <property type="entry name" value="Quino_amine_DH_bsu"/>
</dbReference>
<accession>A0A0B4XMF0</accession>
<dbReference type="KEGG" id="apac:S7S_15385"/>
<sequence length="428" mass="45153">MITTRIMEQNIMTPFSNGFARPMALSLLAASVVLSGCGNDSNPRPGTGDDHDHGGLRGRLVFTNAGSDAHAYVYDLDAGEMLPDLHLDYPAHSLYASPGKRFAVITQRDTGANPNQVQFVDAGLFAHGDHIDAANPSLVSLTLSGETPAHYRTVEDQAALFFDGATASNRFVLFTDASLEAASIMAADSSLAAHHGIAEPRGEFVLTSNATRDAIEVHELHGDHFHLEETLAEPCTGLHGGGSLEDFAAFGCDDGVLVVAQNGATFTASKVATPLRVTQVSGHHALSQFATFATGNQVMYAVDPVAGTQQEIDWSNGAGATRSQHQIDAHGEHLLVLDTTGTLHVLEADDWSYKGSVAVLGNVTGAQITTSGTEDIAYITDPANEAILAVDLETVTLLDDERIEPGFAPVGLAWTGVVEAGDEHDHAH</sequence>
<organism evidence="1 2">
    <name type="scientific">Isoalcanivorax pacificus W11-5</name>
    <dbReference type="NCBI Taxonomy" id="391936"/>
    <lineage>
        <taxon>Bacteria</taxon>
        <taxon>Pseudomonadati</taxon>
        <taxon>Pseudomonadota</taxon>
        <taxon>Gammaproteobacteria</taxon>
        <taxon>Oceanospirillales</taxon>
        <taxon>Alcanivoracaceae</taxon>
        <taxon>Isoalcanivorax</taxon>
    </lineage>
</organism>
<gene>
    <name evidence="1" type="ORF">S7S_15385</name>
</gene>
<proteinExistence type="predicted"/>
<name>A0A0B4XMF0_9GAMM</name>